<keyword evidence="2" id="KW-0812">Transmembrane</keyword>
<dbReference type="AlphaFoldDB" id="A0A3Q3JSC9"/>
<evidence type="ECO:0000313" key="4">
    <source>
        <dbReference type="Ensembl" id="ENSMALP00000022879.1"/>
    </source>
</evidence>
<organism evidence="4 5">
    <name type="scientific">Monopterus albus</name>
    <name type="common">Swamp eel</name>
    <dbReference type="NCBI Taxonomy" id="43700"/>
    <lineage>
        <taxon>Eukaryota</taxon>
        <taxon>Metazoa</taxon>
        <taxon>Chordata</taxon>
        <taxon>Craniata</taxon>
        <taxon>Vertebrata</taxon>
        <taxon>Euteleostomi</taxon>
        <taxon>Actinopterygii</taxon>
        <taxon>Neopterygii</taxon>
        <taxon>Teleostei</taxon>
        <taxon>Neoteleostei</taxon>
        <taxon>Acanthomorphata</taxon>
        <taxon>Anabantaria</taxon>
        <taxon>Synbranchiformes</taxon>
        <taxon>Synbranchidae</taxon>
        <taxon>Monopterus</taxon>
    </lineage>
</organism>
<reference evidence="4" key="2">
    <citation type="submission" date="2025-09" db="UniProtKB">
        <authorList>
            <consortium name="Ensembl"/>
        </authorList>
    </citation>
    <scope>IDENTIFICATION</scope>
</reference>
<dbReference type="Proteomes" id="UP000261600">
    <property type="component" value="Unplaced"/>
</dbReference>
<comment type="subcellular location">
    <subcellularLocation>
        <location evidence="1">Cell membrane</location>
        <topology evidence="1">Single-pass type II membrane protein</topology>
    </subcellularLocation>
</comment>
<proteinExistence type="predicted"/>
<keyword evidence="2" id="KW-1133">Transmembrane helix</keyword>
<keyword evidence="5" id="KW-1185">Reference proteome</keyword>
<feature type="transmembrane region" description="Helical" evidence="2">
    <location>
        <begin position="68"/>
        <end position="90"/>
    </location>
</feature>
<dbReference type="SMART" id="SM00034">
    <property type="entry name" value="CLECT"/>
    <property type="match status" value="1"/>
</dbReference>
<evidence type="ECO:0000256" key="2">
    <source>
        <dbReference type="SAM" id="Phobius"/>
    </source>
</evidence>
<dbReference type="InterPro" id="IPR016187">
    <property type="entry name" value="CTDL_fold"/>
</dbReference>
<name>A0A3Q3JSC9_MONAL</name>
<dbReference type="Ensembl" id="ENSMALT00000023317.1">
    <property type="protein sequence ID" value="ENSMALP00000022879.1"/>
    <property type="gene ID" value="ENSMALG00000015969.1"/>
</dbReference>
<dbReference type="PANTHER" id="PTHR45710:SF8">
    <property type="entry name" value="RERATING FAMILY MEMBER 4"/>
    <property type="match status" value="1"/>
</dbReference>
<evidence type="ECO:0000313" key="5">
    <source>
        <dbReference type="Proteomes" id="UP000261600"/>
    </source>
</evidence>
<dbReference type="GO" id="GO:0005886">
    <property type="term" value="C:plasma membrane"/>
    <property type="evidence" value="ECO:0007669"/>
    <property type="project" value="UniProtKB-SubCell"/>
</dbReference>
<dbReference type="PANTHER" id="PTHR45710">
    <property type="entry name" value="C-TYPE LECTIN DOMAIN-CONTAINING PROTEIN 180"/>
    <property type="match status" value="1"/>
</dbReference>
<dbReference type="InterPro" id="IPR016186">
    <property type="entry name" value="C-type_lectin-like/link_sf"/>
</dbReference>
<keyword evidence="2" id="KW-0472">Membrane</keyword>
<dbReference type="Pfam" id="PF00059">
    <property type="entry name" value="Lectin_C"/>
    <property type="match status" value="1"/>
</dbReference>
<protein>
    <recommendedName>
        <fullName evidence="3">C-type lectin domain-containing protein</fullName>
    </recommendedName>
</protein>
<evidence type="ECO:0000256" key="1">
    <source>
        <dbReference type="ARBA" id="ARBA00004401"/>
    </source>
</evidence>
<accession>A0A3Q3JSC9</accession>
<dbReference type="InterPro" id="IPR050828">
    <property type="entry name" value="C-type_lectin/matrix_domain"/>
</dbReference>
<feature type="domain" description="C-type lectin" evidence="3">
    <location>
        <begin position="137"/>
        <end position="243"/>
    </location>
</feature>
<sequence length="259" mass="29535">MSCNIYEDPNMATNVRYSAGVQENAEERRVDIYESADIFTDHYVDLSTQDGGAHTLPAVQGNHFKAPALILALLCLLLLVGITVLSALYIPVMSEKNQLSFNHTRLKTIYENISMIYCQLQGKENQTQGNVPGWRAFRCSCYYKSTEKKNWTESRRECQERGADLVIITGKEEQKFVSELSKDEDSWIGLQAHGPNDKPNTWEREWKWKWVNGDTPAYLAWQDGVTVKPGEGLTAYISRQGQWAQTTNGSKQWICEKQI</sequence>
<reference evidence="4" key="1">
    <citation type="submission" date="2025-08" db="UniProtKB">
        <authorList>
            <consortium name="Ensembl"/>
        </authorList>
    </citation>
    <scope>IDENTIFICATION</scope>
</reference>
<dbReference type="PROSITE" id="PS50041">
    <property type="entry name" value="C_TYPE_LECTIN_2"/>
    <property type="match status" value="1"/>
</dbReference>
<evidence type="ECO:0000259" key="3">
    <source>
        <dbReference type="PROSITE" id="PS50041"/>
    </source>
</evidence>
<dbReference type="SUPFAM" id="SSF56436">
    <property type="entry name" value="C-type lectin-like"/>
    <property type="match status" value="1"/>
</dbReference>
<dbReference type="InterPro" id="IPR001304">
    <property type="entry name" value="C-type_lectin-like"/>
</dbReference>
<dbReference type="Gene3D" id="3.10.100.10">
    <property type="entry name" value="Mannose-Binding Protein A, subunit A"/>
    <property type="match status" value="1"/>
</dbReference>